<evidence type="ECO:0000256" key="3">
    <source>
        <dbReference type="PROSITE-ProRule" id="PRU01091"/>
    </source>
</evidence>
<protein>
    <submittedName>
        <fullName evidence="6">ATP-binding protein</fullName>
    </submittedName>
</protein>
<dbReference type="Pfam" id="PF25872">
    <property type="entry name" value="HTH_77"/>
    <property type="match status" value="1"/>
</dbReference>
<proteinExistence type="inferred from homology"/>
<feature type="DNA-binding region" description="OmpR/PhoB-type" evidence="3">
    <location>
        <begin position="1"/>
        <end position="72"/>
    </location>
</feature>
<dbReference type="Gene3D" id="1.25.40.10">
    <property type="entry name" value="Tetratricopeptide repeat domain"/>
    <property type="match status" value="2"/>
</dbReference>
<dbReference type="InterPro" id="IPR005158">
    <property type="entry name" value="BTAD"/>
</dbReference>
<feature type="region of interest" description="Disordered" evidence="4">
    <location>
        <begin position="322"/>
        <end position="349"/>
    </location>
</feature>
<dbReference type="Gene3D" id="1.10.10.10">
    <property type="entry name" value="Winged helix-like DNA-binding domain superfamily/Winged helix DNA-binding domain"/>
    <property type="match status" value="1"/>
</dbReference>
<dbReference type="Pfam" id="PF00486">
    <property type="entry name" value="Trans_reg_C"/>
    <property type="match status" value="1"/>
</dbReference>
<dbReference type="SMART" id="SM00028">
    <property type="entry name" value="TPR"/>
    <property type="match status" value="4"/>
</dbReference>
<dbReference type="InterPro" id="IPR016032">
    <property type="entry name" value="Sig_transdc_resp-reg_C-effctor"/>
</dbReference>
<dbReference type="InterPro" id="IPR036388">
    <property type="entry name" value="WH-like_DNA-bd_sf"/>
</dbReference>
<feature type="compositionally biased region" description="Pro residues" evidence="4">
    <location>
        <begin position="325"/>
        <end position="339"/>
    </location>
</feature>
<dbReference type="SMART" id="SM00862">
    <property type="entry name" value="Trans_reg_C"/>
    <property type="match status" value="1"/>
</dbReference>
<evidence type="ECO:0000313" key="7">
    <source>
        <dbReference type="Proteomes" id="UP001595891"/>
    </source>
</evidence>
<dbReference type="InterPro" id="IPR001867">
    <property type="entry name" value="OmpR/PhoB-type_DNA-bd"/>
</dbReference>
<dbReference type="Pfam" id="PF03704">
    <property type="entry name" value="BTAD"/>
    <property type="match status" value="1"/>
</dbReference>
<evidence type="ECO:0000256" key="4">
    <source>
        <dbReference type="SAM" id="MobiDB-lite"/>
    </source>
</evidence>
<dbReference type="SUPFAM" id="SSF48452">
    <property type="entry name" value="TPR-like"/>
    <property type="match status" value="3"/>
</dbReference>
<dbReference type="Gene3D" id="3.40.50.300">
    <property type="entry name" value="P-loop containing nucleotide triphosphate hydrolases"/>
    <property type="match status" value="1"/>
</dbReference>
<organism evidence="6 7">
    <name type="scientific">Sphaerisporangium corydalis</name>
    <dbReference type="NCBI Taxonomy" id="1441875"/>
    <lineage>
        <taxon>Bacteria</taxon>
        <taxon>Bacillati</taxon>
        <taxon>Actinomycetota</taxon>
        <taxon>Actinomycetes</taxon>
        <taxon>Streptosporangiales</taxon>
        <taxon>Streptosporangiaceae</taxon>
        <taxon>Sphaerisporangium</taxon>
    </lineage>
</organism>
<evidence type="ECO:0000256" key="1">
    <source>
        <dbReference type="ARBA" id="ARBA00005820"/>
    </source>
</evidence>
<dbReference type="PROSITE" id="PS51755">
    <property type="entry name" value="OMPR_PHOB"/>
    <property type="match status" value="1"/>
</dbReference>
<dbReference type="EMBL" id="JBHSFN010000005">
    <property type="protein sequence ID" value="MFC4586427.1"/>
    <property type="molecule type" value="Genomic_DNA"/>
</dbReference>
<dbReference type="InterPro" id="IPR027417">
    <property type="entry name" value="P-loop_NTPase"/>
</dbReference>
<keyword evidence="6" id="KW-0547">Nucleotide-binding</keyword>
<dbReference type="Proteomes" id="UP001595891">
    <property type="component" value="Unassembled WGS sequence"/>
</dbReference>
<name>A0ABV9EA57_9ACTN</name>
<dbReference type="InterPro" id="IPR011990">
    <property type="entry name" value="TPR-like_helical_dom_sf"/>
</dbReference>
<keyword evidence="2 3" id="KW-0238">DNA-binding</keyword>
<evidence type="ECO:0000313" key="6">
    <source>
        <dbReference type="EMBL" id="MFC4586427.1"/>
    </source>
</evidence>
<dbReference type="SUPFAM" id="SSF46894">
    <property type="entry name" value="C-terminal effector domain of the bipartite response regulators"/>
    <property type="match status" value="1"/>
</dbReference>
<evidence type="ECO:0000259" key="5">
    <source>
        <dbReference type="PROSITE" id="PS51755"/>
    </source>
</evidence>
<keyword evidence="7" id="KW-1185">Reference proteome</keyword>
<dbReference type="GO" id="GO:0005524">
    <property type="term" value="F:ATP binding"/>
    <property type="evidence" value="ECO:0007669"/>
    <property type="project" value="UniProtKB-KW"/>
</dbReference>
<dbReference type="PANTHER" id="PTHR47691:SF3">
    <property type="entry name" value="HTH-TYPE TRANSCRIPTIONAL REGULATOR RV0890C-RELATED"/>
    <property type="match status" value="1"/>
</dbReference>
<comment type="caution">
    <text evidence="6">The sequence shown here is derived from an EMBL/GenBank/DDBJ whole genome shotgun (WGS) entry which is preliminary data.</text>
</comment>
<dbReference type="SMART" id="SM01043">
    <property type="entry name" value="BTAD"/>
    <property type="match status" value="1"/>
</dbReference>
<keyword evidence="6" id="KW-0067">ATP-binding</keyword>
<dbReference type="InterPro" id="IPR058852">
    <property type="entry name" value="HTH_77"/>
</dbReference>
<dbReference type="InterPro" id="IPR019734">
    <property type="entry name" value="TPR_rpt"/>
</dbReference>
<feature type="domain" description="OmpR/PhoB-type" evidence="5">
    <location>
        <begin position="1"/>
        <end position="72"/>
    </location>
</feature>
<accession>A0ABV9EA57</accession>
<dbReference type="RefSeq" id="WP_262848867.1">
    <property type="nucleotide sequence ID" value="NZ_JANZYP010000078.1"/>
</dbReference>
<dbReference type="PANTHER" id="PTHR47691">
    <property type="entry name" value="REGULATOR-RELATED"/>
    <property type="match status" value="1"/>
</dbReference>
<sequence length="1077" mass="112951">MAVGGPRLRALLALLALNAGRVVTVEGLVDGLYEGTPPAAAGNAIQALVSRLRHLIGDDAVVRHPSGYELAVGPDDVDARRFERLAAEGRQALATGDPSRAAAKLREALGLWRGTALADVGDAPFAPAAAAGLAELRLRAAEDHADAELALGGHRDVVAGLRELVEANPLRERLVGALMRALYGSGRQAEALAAYEECRRRLAEELGADPSAALADVHMAVLRADPELGGVASPTSRLGLPAPLTPLVGRAEELARVGSLLDDGRLVTLTGAGGTGKTRLAIEAAGRRPGDVCFVELAPLGSGAEVPQAVLSALGIREIGLLAPPARPTPDPNPGPGPGPEASSWVSEGRDGGAVGRLAGALGGRRVLLVLDNCEHVVDAAARLADRLLALCPGLTVLATSREALAITGEALCPVPPLKVPPAGTPAAEALGYPAVRLFADRASAVRPGFAVDEGTVGAVLRICRELDGMPLAIELAAARLRSLTPGEVASRLDDRFRLLSRGSRTAQPRHRTLRAVVEWSWDLLGPEEQALARRMTVFAGGCTLAAVERVCGVPGTDTESVLASLVDKSLVEPVDDRYRMLDTIHAFCAERLAEAGESEVTRRAHLAYFLDLARTADPHLRRAEQLVWLRLLDRERDNLHAALHRAAGGSDTHAAGGSDTNEALRLLAALTGYWWLRGLRSESVTLADELLATLGEEPPKGLVEEYALCVLTAALGGAGRPGLAAHLDTATGIMRHQTVPSRQPFLNMVWTMVAGPPDPDTIRVLAQVADQATDDPWTRAFNEFGWGLMALMHGDQATAERRFTAVLADFRTSGDRWGTAQALTHLADVCGGRGDHDRAATLMSEALELAEQLDSPVDMAELLCRRGGAKAREGDVAGARDDYERAAELGGRAGTPELRAAAGFGLGQIARFGGDLPEARRRYEAALAYCQDDGLNSEEIRARLHVGLGWVAESEGDAAGALALHQLALTTRRGARDLPAAAYVAEGLAGVAVLEGEPERAAALLGAGAALRGSPPPDDPDVLRVTARCRAMIGDAAYDAAYARGGALTRDRMAAIADAAQPALTIIDEHLSAAHR</sequence>
<dbReference type="SUPFAM" id="SSF52540">
    <property type="entry name" value="P-loop containing nucleoside triphosphate hydrolases"/>
    <property type="match status" value="1"/>
</dbReference>
<comment type="similarity">
    <text evidence="1">Belongs to the AfsR/DnrI/RedD regulatory family.</text>
</comment>
<evidence type="ECO:0000256" key="2">
    <source>
        <dbReference type="ARBA" id="ARBA00023125"/>
    </source>
</evidence>
<reference evidence="7" key="1">
    <citation type="journal article" date="2019" name="Int. J. Syst. Evol. Microbiol.">
        <title>The Global Catalogue of Microorganisms (GCM) 10K type strain sequencing project: providing services to taxonomists for standard genome sequencing and annotation.</title>
        <authorList>
            <consortium name="The Broad Institute Genomics Platform"/>
            <consortium name="The Broad Institute Genome Sequencing Center for Infectious Disease"/>
            <person name="Wu L."/>
            <person name="Ma J."/>
        </authorList>
    </citation>
    <scope>NUCLEOTIDE SEQUENCE [LARGE SCALE GENOMIC DNA]</scope>
    <source>
        <strain evidence="7">CCUG 49560</strain>
    </source>
</reference>
<dbReference type="CDD" id="cd15831">
    <property type="entry name" value="BTAD"/>
    <property type="match status" value="1"/>
</dbReference>
<gene>
    <name evidence="6" type="ORF">ACFO8L_10105</name>
</gene>